<evidence type="ECO:0000313" key="1">
    <source>
        <dbReference type="EMBL" id="TEA06274.1"/>
    </source>
</evidence>
<proteinExistence type="predicted"/>
<name>A0A4R8SVD0_9MYCO</name>
<sequence>MSDLDETEVERLYWTPPPWKDETMADPDEARRLSQLHLLRREPPIDDDEINWMFYLQELGFILADNYHDKYIKGIQFAIEQRGWEYNRHNFLRLCN</sequence>
<gene>
    <name evidence="1" type="ORF">CCUG60884_01412</name>
</gene>
<organism evidence="1 2">
    <name type="scientific">Mycobacteroides salmoniphilum</name>
    <dbReference type="NCBI Taxonomy" id="404941"/>
    <lineage>
        <taxon>Bacteria</taxon>
        <taxon>Bacillati</taxon>
        <taxon>Actinomycetota</taxon>
        <taxon>Actinomycetes</taxon>
        <taxon>Mycobacteriales</taxon>
        <taxon>Mycobacteriaceae</taxon>
        <taxon>Mycobacteroides</taxon>
    </lineage>
</organism>
<evidence type="ECO:0000313" key="2">
    <source>
        <dbReference type="Proteomes" id="UP000294604"/>
    </source>
</evidence>
<dbReference type="RefSeq" id="WP_134083195.1">
    <property type="nucleotide sequence ID" value="NZ_PECL01000007.1"/>
</dbReference>
<accession>A0A4R8SVD0</accession>
<comment type="caution">
    <text evidence="1">The sequence shown here is derived from an EMBL/GenBank/DDBJ whole genome shotgun (WGS) entry which is preliminary data.</text>
</comment>
<protein>
    <submittedName>
        <fullName evidence="1">Uncharacterized protein</fullName>
    </submittedName>
</protein>
<dbReference type="Proteomes" id="UP000294604">
    <property type="component" value="Unassembled WGS sequence"/>
</dbReference>
<dbReference type="EMBL" id="PECL01000007">
    <property type="protein sequence ID" value="TEA06274.1"/>
    <property type="molecule type" value="Genomic_DNA"/>
</dbReference>
<reference evidence="1 2" key="1">
    <citation type="journal article" date="2019" name="Sci. Rep.">
        <title>Extended insight into the Mycobacterium chelonae-abscessus complex through whole genome sequencing of Mycobacterium salmoniphilum outbreak and Mycobacterium salmoniphilum-like strains.</title>
        <authorList>
            <person name="Behra P.R.K."/>
            <person name="Das S."/>
            <person name="Pettersson B.M.F."/>
            <person name="Shirreff L."/>
            <person name="DuCote T."/>
            <person name="Jacobsson K.G."/>
            <person name="Ennis D.G."/>
            <person name="Kirsebom L.A."/>
        </authorList>
    </citation>
    <scope>NUCLEOTIDE SEQUENCE [LARGE SCALE GENOMIC DNA]</scope>
    <source>
        <strain evidence="1 2">CCUG 60884</strain>
    </source>
</reference>
<dbReference type="AlphaFoldDB" id="A0A4R8SVD0"/>